<reference evidence="1" key="1">
    <citation type="journal article" date="2021" name="Nat. Commun.">
        <title>Genomic analyses provide insights into spinach domestication and the genetic basis of agronomic traits.</title>
        <authorList>
            <person name="Cai X."/>
            <person name="Sun X."/>
            <person name="Xu C."/>
            <person name="Sun H."/>
            <person name="Wang X."/>
            <person name="Ge C."/>
            <person name="Zhang Z."/>
            <person name="Wang Q."/>
            <person name="Fei Z."/>
            <person name="Jiao C."/>
            <person name="Wang Q."/>
        </authorList>
    </citation>
    <scope>NUCLEOTIDE SEQUENCE [LARGE SCALE GENOMIC DNA]</scope>
    <source>
        <strain evidence="1">cv. Varoflay</strain>
    </source>
</reference>
<proteinExistence type="predicted"/>
<keyword evidence="1" id="KW-1185">Reference proteome</keyword>
<dbReference type="Proteomes" id="UP000813463">
    <property type="component" value="Chromosome 6"/>
</dbReference>
<dbReference type="PANTHER" id="PTHR36008">
    <property type="entry name" value="OS09G0478400 PROTEIN"/>
    <property type="match status" value="1"/>
</dbReference>
<evidence type="ECO:0000313" key="2">
    <source>
        <dbReference type="RefSeq" id="XP_056689560.1"/>
    </source>
</evidence>
<evidence type="ECO:0000313" key="1">
    <source>
        <dbReference type="Proteomes" id="UP000813463"/>
    </source>
</evidence>
<name>A0ABM3R1W0_SPIOL</name>
<reference evidence="2" key="2">
    <citation type="submission" date="2025-08" db="UniProtKB">
        <authorList>
            <consortium name="RefSeq"/>
        </authorList>
    </citation>
    <scope>IDENTIFICATION</scope>
    <source>
        <tissue evidence="2">Leaf</tissue>
    </source>
</reference>
<gene>
    <name evidence="2" type="primary">LOC130464150</name>
</gene>
<sequence length="124" mass="14505">MKDFAWFRKNLCQNISHSKKLRLQRTHSNSKVCNFHQILRGFDSKVLDFGVFLYDESRSQELIERKIHNSPPEQGTVKVLTLEEWEEIREVRPVTPFGSKLARSNARIRIGGVVKKKIRGVDRV</sequence>
<dbReference type="GeneID" id="130464150"/>
<dbReference type="PANTHER" id="PTHR36008:SF1">
    <property type="entry name" value="OS09G0478400 PROTEIN"/>
    <property type="match status" value="1"/>
</dbReference>
<organism evidence="1 2">
    <name type="scientific">Spinacia oleracea</name>
    <name type="common">Spinach</name>
    <dbReference type="NCBI Taxonomy" id="3562"/>
    <lineage>
        <taxon>Eukaryota</taxon>
        <taxon>Viridiplantae</taxon>
        <taxon>Streptophyta</taxon>
        <taxon>Embryophyta</taxon>
        <taxon>Tracheophyta</taxon>
        <taxon>Spermatophyta</taxon>
        <taxon>Magnoliopsida</taxon>
        <taxon>eudicotyledons</taxon>
        <taxon>Gunneridae</taxon>
        <taxon>Pentapetalae</taxon>
        <taxon>Caryophyllales</taxon>
        <taxon>Chenopodiaceae</taxon>
        <taxon>Chenopodioideae</taxon>
        <taxon>Anserineae</taxon>
        <taxon>Spinacia</taxon>
    </lineage>
</organism>
<dbReference type="RefSeq" id="XP_056689560.1">
    <property type="nucleotide sequence ID" value="XM_056833582.1"/>
</dbReference>
<protein>
    <submittedName>
        <fullName evidence="2">Uncharacterized protein</fullName>
    </submittedName>
</protein>
<accession>A0ABM3R1W0</accession>